<protein>
    <submittedName>
        <fullName evidence="1">Uncharacterized protein</fullName>
    </submittedName>
</protein>
<accession>A0A6N2VSR1</accession>
<dbReference type="GeneID" id="75114262"/>
<dbReference type="EMBL" id="CACRTB010000035">
    <property type="protein sequence ID" value="VYT32777.1"/>
    <property type="molecule type" value="Genomic_DNA"/>
</dbReference>
<dbReference type="AlphaFoldDB" id="A0A6N2VSR1"/>
<organism evidence="1">
    <name type="scientific">Bacteroides caccae</name>
    <dbReference type="NCBI Taxonomy" id="47678"/>
    <lineage>
        <taxon>Bacteria</taxon>
        <taxon>Pseudomonadati</taxon>
        <taxon>Bacteroidota</taxon>
        <taxon>Bacteroidia</taxon>
        <taxon>Bacteroidales</taxon>
        <taxon>Bacteroidaceae</taxon>
        <taxon>Bacteroides</taxon>
    </lineage>
</organism>
<gene>
    <name evidence="1" type="ORF">BCLFYP20_03223</name>
</gene>
<sequence>MRVRRMTIEQGMGAGLSRFPNFHKTGSVRGMKKLYYGSKCLLVRCGDYIYNVSSEPHIYYQATF</sequence>
<evidence type="ECO:0000313" key="1">
    <source>
        <dbReference type="EMBL" id="VYT32777.1"/>
    </source>
</evidence>
<name>A0A6N2VSR1_9BACE</name>
<reference evidence="1" key="1">
    <citation type="submission" date="2019-11" db="EMBL/GenBank/DDBJ databases">
        <authorList>
            <person name="Feng L."/>
        </authorList>
    </citation>
    <scope>NUCLEOTIDE SEQUENCE</scope>
    <source>
        <strain evidence="1">BcaccaeLFYP20</strain>
    </source>
</reference>
<dbReference type="RefSeq" id="WP_005680861.1">
    <property type="nucleotide sequence ID" value="NZ_CABMOQ010000006.1"/>
</dbReference>
<proteinExistence type="predicted"/>